<feature type="non-terminal residue" evidence="2">
    <location>
        <position position="193"/>
    </location>
</feature>
<name>X1DEY2_9ZZZZ</name>
<proteinExistence type="predicted"/>
<organism evidence="2">
    <name type="scientific">marine sediment metagenome</name>
    <dbReference type="NCBI Taxonomy" id="412755"/>
    <lineage>
        <taxon>unclassified sequences</taxon>
        <taxon>metagenomes</taxon>
        <taxon>ecological metagenomes</taxon>
    </lineage>
</organism>
<evidence type="ECO:0000313" key="2">
    <source>
        <dbReference type="EMBL" id="GAH18767.1"/>
    </source>
</evidence>
<keyword evidence="1" id="KW-0175">Coiled coil</keyword>
<comment type="caution">
    <text evidence="2">The sequence shown here is derived from an EMBL/GenBank/DDBJ whole genome shotgun (WGS) entry which is preliminary data.</text>
</comment>
<reference evidence="2" key="1">
    <citation type="journal article" date="2014" name="Front. Microbiol.">
        <title>High frequency of phylogenetically diverse reductive dehalogenase-homologous genes in deep subseafloor sedimentary metagenomes.</title>
        <authorList>
            <person name="Kawai M."/>
            <person name="Futagami T."/>
            <person name="Toyoda A."/>
            <person name="Takaki Y."/>
            <person name="Nishi S."/>
            <person name="Hori S."/>
            <person name="Arai W."/>
            <person name="Tsubouchi T."/>
            <person name="Morono Y."/>
            <person name="Uchiyama I."/>
            <person name="Ito T."/>
            <person name="Fujiyama A."/>
            <person name="Inagaki F."/>
            <person name="Takami H."/>
        </authorList>
    </citation>
    <scope>NUCLEOTIDE SEQUENCE</scope>
    <source>
        <strain evidence="2">Expedition CK06-06</strain>
    </source>
</reference>
<gene>
    <name evidence="2" type="ORF">S03H2_08535</name>
</gene>
<dbReference type="AlphaFoldDB" id="X1DEY2"/>
<evidence type="ECO:0000256" key="1">
    <source>
        <dbReference type="SAM" id="Coils"/>
    </source>
</evidence>
<dbReference type="EMBL" id="BARU01004167">
    <property type="protein sequence ID" value="GAH18767.1"/>
    <property type="molecule type" value="Genomic_DNA"/>
</dbReference>
<accession>X1DEY2</accession>
<protein>
    <submittedName>
        <fullName evidence="2">Uncharacterized protein</fullName>
    </submittedName>
</protein>
<feature type="coiled-coil region" evidence="1">
    <location>
        <begin position="54"/>
        <end position="83"/>
    </location>
</feature>
<sequence>MSQRKDKVIPQKGNKTRTEMLLDPAITGGYRKVRRRSALDDEYEAEDDMQARELRDLRTKKLILKREAEIAKLERDIKEVEGKPVEAKVVEKPKIPGISITVARQIAALPDEERNRVLETYMLMQAAEAKQANAVLPAIVGFARANPGSSQDQMITFATAMADQFRTGVEVAQKMMPATPAPVPQQDPWKGIE</sequence>